<keyword evidence="2" id="KW-0732">Signal</keyword>
<evidence type="ECO:0000256" key="1">
    <source>
        <dbReference type="SAM" id="MobiDB-lite"/>
    </source>
</evidence>
<reference evidence="3 4" key="1">
    <citation type="submission" date="2022-11" db="EMBL/GenBank/DDBJ databases">
        <title>Genome sequencing of Acetobacter type strain.</title>
        <authorList>
            <person name="Heo J."/>
            <person name="Lee D."/>
            <person name="Han B.-H."/>
            <person name="Hong S.-B."/>
            <person name="Kwon S.-W."/>
        </authorList>
    </citation>
    <scope>NUCLEOTIDE SEQUENCE [LARGE SCALE GENOMIC DNA]</scope>
    <source>
        <strain evidence="3 4">KACC 21251</strain>
    </source>
</reference>
<dbReference type="RefSeq" id="WP_166122498.1">
    <property type="nucleotide sequence ID" value="NZ_JAPIUX010000014.1"/>
</dbReference>
<name>A0ABT3Q945_9PROT</name>
<keyword evidence="4" id="KW-1185">Reference proteome</keyword>
<feature type="signal peptide" evidence="2">
    <location>
        <begin position="1"/>
        <end position="34"/>
    </location>
</feature>
<feature type="region of interest" description="Disordered" evidence="1">
    <location>
        <begin position="34"/>
        <end position="64"/>
    </location>
</feature>
<dbReference type="EMBL" id="JAPIUX010000014">
    <property type="protein sequence ID" value="MCX2561803.1"/>
    <property type="molecule type" value="Genomic_DNA"/>
</dbReference>
<evidence type="ECO:0000313" key="4">
    <source>
        <dbReference type="Proteomes" id="UP001526446"/>
    </source>
</evidence>
<dbReference type="Proteomes" id="UP001526446">
    <property type="component" value="Unassembled WGS sequence"/>
</dbReference>
<gene>
    <name evidence="3" type="ORF">OQ252_10400</name>
</gene>
<dbReference type="InterPro" id="IPR021957">
    <property type="entry name" value="DUF3574"/>
</dbReference>
<dbReference type="Pfam" id="PF12098">
    <property type="entry name" value="DUF3574"/>
    <property type="match status" value="1"/>
</dbReference>
<dbReference type="PROSITE" id="PS51257">
    <property type="entry name" value="PROKAR_LIPOPROTEIN"/>
    <property type="match status" value="1"/>
</dbReference>
<feature type="chain" id="PRO_5047451466" evidence="2">
    <location>
        <begin position="35"/>
        <end position="195"/>
    </location>
</feature>
<protein>
    <submittedName>
        <fullName evidence="3">DUF3574 domain-containing protein</fullName>
    </submittedName>
</protein>
<organism evidence="3 4">
    <name type="scientific">Acetobacter farinalis</name>
    <dbReference type="NCBI Taxonomy" id="1260984"/>
    <lineage>
        <taxon>Bacteria</taxon>
        <taxon>Pseudomonadati</taxon>
        <taxon>Pseudomonadota</taxon>
        <taxon>Alphaproteobacteria</taxon>
        <taxon>Acetobacterales</taxon>
        <taxon>Acetobacteraceae</taxon>
        <taxon>Acetobacter</taxon>
    </lineage>
</organism>
<proteinExistence type="predicted"/>
<accession>A0ABT3Q945</accession>
<comment type="caution">
    <text evidence="3">The sequence shown here is derived from an EMBL/GenBank/DDBJ whole genome shotgun (WGS) entry which is preliminary data.</text>
</comment>
<evidence type="ECO:0000256" key="2">
    <source>
        <dbReference type="SAM" id="SignalP"/>
    </source>
</evidence>
<evidence type="ECO:0000313" key="3">
    <source>
        <dbReference type="EMBL" id="MCX2561803.1"/>
    </source>
</evidence>
<sequence length="195" mass="21174">MPGRHALQHWRARRRWGVLAVAAFLLSGCNGAGAPHASDTEKGTPPAARKSDTAASRASLKAGASLDTRSSSDLTLQKIPSLCSPFQTHPMLSITLLFGLSRPNEPDIPEAEWQSFLKTTLTPAFPDGLSVLPAQGQWRDSVTGRTTQESSRLVMLLVEPAPDLAIRLENIRTRYKKRFMQQSVGLVVTPVCAGF</sequence>